<gene>
    <name evidence="3" type="ORF">OKIOD_LOCUS6071</name>
</gene>
<protein>
    <submittedName>
        <fullName evidence="3">Oidioi.mRNA.OKI2018_I69.XSR.g14513.t1.cds</fullName>
    </submittedName>
</protein>
<keyword evidence="4" id="KW-1185">Reference proteome</keyword>
<reference evidence="3 4" key="1">
    <citation type="submission" date="2021-04" db="EMBL/GenBank/DDBJ databases">
        <authorList>
            <person name="Bliznina A."/>
        </authorList>
    </citation>
    <scope>NUCLEOTIDE SEQUENCE [LARGE SCALE GENOMIC DNA]</scope>
</reference>
<dbReference type="CDD" id="cd00096">
    <property type="entry name" value="Ig"/>
    <property type="match status" value="1"/>
</dbReference>
<evidence type="ECO:0000313" key="3">
    <source>
        <dbReference type="EMBL" id="CAG5096200.1"/>
    </source>
</evidence>
<dbReference type="Pfam" id="PF13895">
    <property type="entry name" value="Ig_2"/>
    <property type="match status" value="1"/>
</dbReference>
<evidence type="ECO:0000256" key="2">
    <source>
        <dbReference type="SAM" id="Phobius"/>
    </source>
</evidence>
<organism evidence="3 4">
    <name type="scientific">Oikopleura dioica</name>
    <name type="common">Tunicate</name>
    <dbReference type="NCBI Taxonomy" id="34765"/>
    <lineage>
        <taxon>Eukaryota</taxon>
        <taxon>Metazoa</taxon>
        <taxon>Chordata</taxon>
        <taxon>Tunicata</taxon>
        <taxon>Appendicularia</taxon>
        <taxon>Copelata</taxon>
        <taxon>Oikopleuridae</taxon>
        <taxon>Oikopleura</taxon>
    </lineage>
</organism>
<evidence type="ECO:0000313" key="4">
    <source>
        <dbReference type="Proteomes" id="UP001158576"/>
    </source>
</evidence>
<keyword evidence="2" id="KW-0472">Membrane</keyword>
<feature type="compositionally biased region" description="Acidic residues" evidence="1">
    <location>
        <begin position="487"/>
        <end position="500"/>
    </location>
</feature>
<dbReference type="Gene3D" id="2.60.40.10">
    <property type="entry name" value="Immunoglobulins"/>
    <property type="match status" value="1"/>
</dbReference>
<proteinExistence type="predicted"/>
<dbReference type="InterPro" id="IPR013783">
    <property type="entry name" value="Ig-like_fold"/>
</dbReference>
<sequence>MKFASLLVGASHAVPLENTANKITADKLDEVTILKSGDAFTVSGSFETKGGITAACSAEWALSLQVAIDGDRILEAQVDKGNFKYRQLSSFEELLPYGIAHIKIDECSSLLEGPDGTAPACSIVTDSTKEVFTYEVGIEGLTVDDSGKEISLQWNCDTELEIQPTILEVWQEGELTQSIGTTDLSSDMNATIVAACAMQNELPKANDITFSIGGFEQVVEVDENGTAQLNVTGSDLLQYGGKNIHDQPITCSASQIASNGALLKSYDMTSIESVEFRYPTTYARISVDGVKEYQSKSYLAKGSQAKVSCDADGFPKPELDLTANGLDLNNNVLTEKTDFKCVANGIEDVQTVDIFYLEDVQVAHDGKTDEEPLYEGRDVTFSCSARSNPPASFSLVKDGQVFSDHGERDHTIEAVSGIFTCAASLPPVFGINNVESTGATITAEPAPEEGSGRAIIIVSIVIIVVCLIGAVGFFVWKKKQADKGEEVPQDEEDAQDDAEE</sequence>
<name>A0ABN7SF12_OIKDI</name>
<keyword evidence="2" id="KW-1133">Transmembrane helix</keyword>
<dbReference type="EMBL" id="OU015569">
    <property type="protein sequence ID" value="CAG5096200.1"/>
    <property type="molecule type" value="Genomic_DNA"/>
</dbReference>
<accession>A0ABN7SF12</accession>
<feature type="transmembrane region" description="Helical" evidence="2">
    <location>
        <begin position="454"/>
        <end position="476"/>
    </location>
</feature>
<keyword evidence="2" id="KW-0812">Transmembrane</keyword>
<dbReference type="SUPFAM" id="SSF48726">
    <property type="entry name" value="Immunoglobulin"/>
    <property type="match status" value="1"/>
</dbReference>
<feature type="region of interest" description="Disordered" evidence="1">
    <location>
        <begin position="480"/>
        <end position="500"/>
    </location>
</feature>
<dbReference type="InterPro" id="IPR036179">
    <property type="entry name" value="Ig-like_dom_sf"/>
</dbReference>
<dbReference type="Proteomes" id="UP001158576">
    <property type="component" value="Chromosome XSR"/>
</dbReference>
<evidence type="ECO:0000256" key="1">
    <source>
        <dbReference type="SAM" id="MobiDB-lite"/>
    </source>
</evidence>